<feature type="region of interest" description="Disordered" evidence="1">
    <location>
        <begin position="39"/>
        <end position="60"/>
    </location>
</feature>
<evidence type="ECO:0000313" key="3">
    <source>
        <dbReference type="EMBL" id="KAK9737277.1"/>
    </source>
</evidence>
<dbReference type="AlphaFoldDB" id="A0AAW1LV28"/>
<proteinExistence type="predicted"/>
<keyword evidence="4" id="KW-1185">Reference proteome</keyword>
<accession>A0AAW1LV28</accession>
<protein>
    <submittedName>
        <fullName evidence="3">Uncharacterized protein</fullName>
    </submittedName>
</protein>
<dbReference type="EMBL" id="JASPKY010000102">
    <property type="protein sequence ID" value="KAK9737277.1"/>
    <property type="molecule type" value="Genomic_DNA"/>
</dbReference>
<name>A0AAW1LV28_POPJA</name>
<evidence type="ECO:0000256" key="1">
    <source>
        <dbReference type="SAM" id="MobiDB-lite"/>
    </source>
</evidence>
<keyword evidence="2" id="KW-0812">Transmembrane</keyword>
<organism evidence="3 4">
    <name type="scientific">Popillia japonica</name>
    <name type="common">Japanese beetle</name>
    <dbReference type="NCBI Taxonomy" id="7064"/>
    <lineage>
        <taxon>Eukaryota</taxon>
        <taxon>Metazoa</taxon>
        <taxon>Ecdysozoa</taxon>
        <taxon>Arthropoda</taxon>
        <taxon>Hexapoda</taxon>
        <taxon>Insecta</taxon>
        <taxon>Pterygota</taxon>
        <taxon>Neoptera</taxon>
        <taxon>Endopterygota</taxon>
        <taxon>Coleoptera</taxon>
        <taxon>Polyphaga</taxon>
        <taxon>Scarabaeiformia</taxon>
        <taxon>Scarabaeidae</taxon>
        <taxon>Rutelinae</taxon>
        <taxon>Popillia</taxon>
    </lineage>
</organism>
<keyword evidence="2" id="KW-1133">Transmembrane helix</keyword>
<evidence type="ECO:0000256" key="2">
    <source>
        <dbReference type="SAM" id="Phobius"/>
    </source>
</evidence>
<gene>
    <name evidence="3" type="ORF">QE152_g10866</name>
</gene>
<feature type="transmembrane region" description="Helical" evidence="2">
    <location>
        <begin position="87"/>
        <end position="106"/>
    </location>
</feature>
<evidence type="ECO:0000313" key="4">
    <source>
        <dbReference type="Proteomes" id="UP001458880"/>
    </source>
</evidence>
<sequence>MIKKMENPVFQKDVEKGVELQKDVEKGVELLETKKQGLTTNGATPITKPPPQPSASTSCKPEICQAARSRYSPPELAGSPWHIKKTIFLLTFLILMVIWVIVFTTLSQLGKL</sequence>
<reference evidence="3 4" key="1">
    <citation type="journal article" date="2024" name="BMC Genomics">
        <title>De novo assembly and annotation of Popillia japonica's genome with initial clues to its potential as an invasive pest.</title>
        <authorList>
            <person name="Cucini C."/>
            <person name="Boschi S."/>
            <person name="Funari R."/>
            <person name="Cardaioli E."/>
            <person name="Iannotti N."/>
            <person name="Marturano G."/>
            <person name="Paoli F."/>
            <person name="Bruttini M."/>
            <person name="Carapelli A."/>
            <person name="Frati F."/>
            <person name="Nardi F."/>
        </authorList>
    </citation>
    <scope>NUCLEOTIDE SEQUENCE [LARGE SCALE GENOMIC DNA]</scope>
    <source>
        <strain evidence="3">DMR45628</strain>
    </source>
</reference>
<keyword evidence="2" id="KW-0472">Membrane</keyword>
<comment type="caution">
    <text evidence="3">The sequence shown here is derived from an EMBL/GenBank/DDBJ whole genome shotgun (WGS) entry which is preliminary data.</text>
</comment>
<dbReference type="Proteomes" id="UP001458880">
    <property type="component" value="Unassembled WGS sequence"/>
</dbReference>